<proteinExistence type="predicted"/>
<comment type="caution">
    <text evidence="2">The sequence shown here is derived from an EMBL/GenBank/DDBJ whole genome shotgun (WGS) entry which is preliminary data.</text>
</comment>
<feature type="region of interest" description="Disordered" evidence="1">
    <location>
        <begin position="411"/>
        <end position="432"/>
    </location>
</feature>
<evidence type="ECO:0008006" key="4">
    <source>
        <dbReference type="Google" id="ProtNLM"/>
    </source>
</evidence>
<dbReference type="PANTHER" id="PTHR39431:SF1">
    <property type="entry name" value="FRPA_C-RELATED PROTEIN"/>
    <property type="match status" value="1"/>
</dbReference>
<organism evidence="2 3">
    <name type="scientific">Desulfomonile tiedjei</name>
    <dbReference type="NCBI Taxonomy" id="2358"/>
    <lineage>
        <taxon>Bacteria</taxon>
        <taxon>Pseudomonadati</taxon>
        <taxon>Thermodesulfobacteriota</taxon>
        <taxon>Desulfomonilia</taxon>
        <taxon>Desulfomonilales</taxon>
        <taxon>Desulfomonilaceae</taxon>
        <taxon>Desulfomonile</taxon>
    </lineage>
</organism>
<dbReference type="AlphaFoldDB" id="A0A9D6V574"/>
<evidence type="ECO:0000313" key="2">
    <source>
        <dbReference type="EMBL" id="MBI5251732.1"/>
    </source>
</evidence>
<evidence type="ECO:0000256" key="1">
    <source>
        <dbReference type="SAM" id="MobiDB-lite"/>
    </source>
</evidence>
<evidence type="ECO:0000313" key="3">
    <source>
        <dbReference type="Proteomes" id="UP000807825"/>
    </source>
</evidence>
<feature type="compositionally biased region" description="Gly residues" evidence="1">
    <location>
        <begin position="411"/>
        <end position="425"/>
    </location>
</feature>
<protein>
    <recommendedName>
        <fullName evidence="4">Calcium-binding protein</fullName>
    </recommendedName>
</protein>
<dbReference type="Proteomes" id="UP000807825">
    <property type="component" value="Unassembled WGS sequence"/>
</dbReference>
<gene>
    <name evidence="2" type="ORF">HY912_19745</name>
</gene>
<dbReference type="EMBL" id="JACRDE010000515">
    <property type="protein sequence ID" value="MBI5251732.1"/>
    <property type="molecule type" value="Genomic_DNA"/>
</dbReference>
<dbReference type="PANTHER" id="PTHR39431">
    <property type="entry name" value="FRPA/C-RELATED PROTEIN"/>
    <property type="match status" value="1"/>
</dbReference>
<name>A0A9D6V574_9BACT</name>
<accession>A0A9D6V574</accession>
<sequence>MDDWYEVRIPAGDFSNFRMTEQQFCRQLNEKSEQFYFWTRDLWMALGKFGAEALVARGVKRLEGSHVGGESFWRYAAPTTWVAEKGLTCKTLYEYGPIFLRELKRQIYGYEVNRRDPLVLDLNGDGVQTTNVRGLTYFDSNGDGFYERTGWVDWHDGLLVMDRNGDGVINDGKELFGDQTILRNGRCATTGFEALADLDSNNDGRIDASDAAFAQLRVLKYSDEQGNTSQRGFLYSLSELGIKSINLNSTIASVTDDQGNTLNRDGSFELTDGTIRQLAEYSFQSDPTLTIATEWLAVPDDIAALADLPGYGTVYTLHQAMVRDSSGQLKSLVEQFVSATDRDSRATLMEKILFKWTGTHSDTDSAYSRPDSMNIANYDDGKIAMLAQFFGESFSAPGLPSTTGIEFVGAASGGGGSGGGGGGGAAAEPPRPRLTEESVISLNECYRLVFEYMYGLLMAQTHLRGLYDDITYTWDEENQEIRIDMSAAVTDLQANLANAPEQGRELLNEFARSIRGLGGGNTVNYLDFRETFIQQDPDLAWVIDTGGLSVIEHVNQGSVTGGHIFGTDGTEAIRGSLTEGDGVLNGLSGDDVIYGTDRDEMLINVGSSKWQILAASHLALSQYRSRCRKEDCSLEYRNA</sequence>
<reference evidence="2" key="1">
    <citation type="submission" date="2020-07" db="EMBL/GenBank/DDBJ databases">
        <title>Huge and variable diversity of episymbiotic CPR bacteria and DPANN archaea in groundwater ecosystems.</title>
        <authorList>
            <person name="He C.Y."/>
            <person name="Keren R."/>
            <person name="Whittaker M."/>
            <person name="Farag I.F."/>
            <person name="Doudna J."/>
            <person name="Cate J.H.D."/>
            <person name="Banfield J.F."/>
        </authorList>
    </citation>
    <scope>NUCLEOTIDE SEQUENCE</scope>
    <source>
        <strain evidence="2">NC_groundwater_1664_Pr3_B-0.1um_52_9</strain>
    </source>
</reference>